<dbReference type="Proteomes" id="UP001286313">
    <property type="component" value="Unassembled WGS sequence"/>
</dbReference>
<reference evidence="1" key="1">
    <citation type="submission" date="2023-10" db="EMBL/GenBank/DDBJ databases">
        <title>Genome assemblies of two species of porcelain crab, Petrolisthes cinctipes and Petrolisthes manimaculis (Anomura: Porcellanidae).</title>
        <authorList>
            <person name="Angst P."/>
        </authorList>
    </citation>
    <scope>NUCLEOTIDE SEQUENCE</scope>
    <source>
        <strain evidence="1">PB745_01</strain>
        <tissue evidence="1">Gill</tissue>
    </source>
</reference>
<protein>
    <submittedName>
        <fullName evidence="1">Uncharacterized protein</fullName>
    </submittedName>
</protein>
<dbReference type="EMBL" id="JAWQEG010001872">
    <property type="protein sequence ID" value="KAK3876108.1"/>
    <property type="molecule type" value="Genomic_DNA"/>
</dbReference>
<evidence type="ECO:0000313" key="1">
    <source>
        <dbReference type="EMBL" id="KAK3876108.1"/>
    </source>
</evidence>
<gene>
    <name evidence="1" type="ORF">Pcinc_019071</name>
</gene>
<name>A0AAE1FQQ6_PETCI</name>
<dbReference type="AlphaFoldDB" id="A0AAE1FQQ6"/>
<sequence length="207" mass="22270">MKPPSPKRQTITHPRPVAATNIPAPIQSLFEPFTFTGVASLVDDSKVVINILRDTACARSIFLSSVLSNIAETYTKENVVVSDLTSSYSYPLAEIYLQCPLITGLVRVAVSKALPVKGVHLLLGNDLAGSSVLPPINTVESPLEKSPTTSVDENTPYLFPACAVTRSQPKLTHSPSYLPSLALPSFIPEDLINTTLSKKGTDHRTTT</sequence>
<evidence type="ECO:0000313" key="2">
    <source>
        <dbReference type="Proteomes" id="UP001286313"/>
    </source>
</evidence>
<organism evidence="1 2">
    <name type="scientific">Petrolisthes cinctipes</name>
    <name type="common">Flat porcelain crab</name>
    <dbReference type="NCBI Taxonomy" id="88211"/>
    <lineage>
        <taxon>Eukaryota</taxon>
        <taxon>Metazoa</taxon>
        <taxon>Ecdysozoa</taxon>
        <taxon>Arthropoda</taxon>
        <taxon>Crustacea</taxon>
        <taxon>Multicrustacea</taxon>
        <taxon>Malacostraca</taxon>
        <taxon>Eumalacostraca</taxon>
        <taxon>Eucarida</taxon>
        <taxon>Decapoda</taxon>
        <taxon>Pleocyemata</taxon>
        <taxon>Anomura</taxon>
        <taxon>Galatheoidea</taxon>
        <taxon>Porcellanidae</taxon>
        <taxon>Petrolisthes</taxon>
    </lineage>
</organism>
<proteinExistence type="predicted"/>
<comment type="caution">
    <text evidence="1">The sequence shown here is derived from an EMBL/GenBank/DDBJ whole genome shotgun (WGS) entry which is preliminary data.</text>
</comment>
<accession>A0AAE1FQQ6</accession>
<keyword evidence="2" id="KW-1185">Reference proteome</keyword>